<protein>
    <submittedName>
        <fullName evidence="2">Alpha/Beta hydrolase protein</fullName>
    </submittedName>
</protein>
<keyword evidence="2" id="KW-0378">Hydrolase</keyword>
<feature type="domain" description="AB hydrolase-1" evidence="1">
    <location>
        <begin position="36"/>
        <end position="273"/>
    </location>
</feature>
<dbReference type="AlphaFoldDB" id="A0A9P9HDA2"/>
<evidence type="ECO:0000313" key="2">
    <source>
        <dbReference type="EMBL" id="KAH7254957.1"/>
    </source>
</evidence>
<comment type="caution">
    <text evidence="2">The sequence shown here is derived from an EMBL/GenBank/DDBJ whole genome shotgun (WGS) entry which is preliminary data.</text>
</comment>
<dbReference type="EMBL" id="JAGTJS010000010">
    <property type="protein sequence ID" value="KAH7254957.1"/>
    <property type="molecule type" value="Genomic_DNA"/>
</dbReference>
<evidence type="ECO:0000259" key="1">
    <source>
        <dbReference type="Pfam" id="PF00561"/>
    </source>
</evidence>
<dbReference type="InterPro" id="IPR000073">
    <property type="entry name" value="AB_hydrolase_1"/>
</dbReference>
<keyword evidence="3" id="KW-1185">Reference proteome</keyword>
<dbReference type="PANTHER" id="PTHR43194">
    <property type="entry name" value="HYDROLASE ALPHA/BETA FOLD FAMILY"/>
    <property type="match status" value="1"/>
</dbReference>
<dbReference type="GO" id="GO:0016787">
    <property type="term" value="F:hydrolase activity"/>
    <property type="evidence" value="ECO:0007669"/>
    <property type="project" value="UniProtKB-KW"/>
</dbReference>
<dbReference type="InterPro" id="IPR029058">
    <property type="entry name" value="AB_hydrolase_fold"/>
</dbReference>
<dbReference type="Proteomes" id="UP000736672">
    <property type="component" value="Unassembled WGS sequence"/>
</dbReference>
<name>A0A9P9HDA2_FUSSL</name>
<organism evidence="2 3">
    <name type="scientific">Fusarium solani</name>
    <name type="common">Filamentous fungus</name>
    <dbReference type="NCBI Taxonomy" id="169388"/>
    <lineage>
        <taxon>Eukaryota</taxon>
        <taxon>Fungi</taxon>
        <taxon>Dikarya</taxon>
        <taxon>Ascomycota</taxon>
        <taxon>Pezizomycotina</taxon>
        <taxon>Sordariomycetes</taxon>
        <taxon>Hypocreomycetidae</taxon>
        <taxon>Hypocreales</taxon>
        <taxon>Nectriaceae</taxon>
        <taxon>Fusarium</taxon>
        <taxon>Fusarium solani species complex</taxon>
    </lineage>
</organism>
<proteinExistence type="predicted"/>
<dbReference type="InterPro" id="IPR050228">
    <property type="entry name" value="Carboxylesterase_BioH"/>
</dbReference>
<sequence>MAPSSTTGFLTVSENPLINIFFEVSTTLPIPPDKPTIVLSNSLSAATWLWDQFTAIFSKSYTIVRYDMRFHGQSPLSNTQGFDYEAGHTVEDLASDVIRLLDHLEIKQAEAFIGLSIGGSIGVVLAAHHPGRFRRLLIVGSRAHGTLEDDKAWDQRIALAREEGTAALAKQSVARWFKEEWRTAHPELVANITARVGTQSLEGYLASVAALRKLDLWPYAKAIVDNGNAEKVLFVVGEEDAAPVVEETKALATQTGSSVVIIKDAGHITHIQQPERFNRVVEEALSGS</sequence>
<dbReference type="PRINTS" id="PR00111">
    <property type="entry name" value="ABHYDROLASE"/>
</dbReference>
<dbReference type="Pfam" id="PF00561">
    <property type="entry name" value="Abhydrolase_1"/>
    <property type="match status" value="1"/>
</dbReference>
<reference evidence="2" key="1">
    <citation type="journal article" date="2021" name="Nat. Commun.">
        <title>Genetic determinants of endophytism in the Arabidopsis root mycobiome.</title>
        <authorList>
            <person name="Mesny F."/>
            <person name="Miyauchi S."/>
            <person name="Thiergart T."/>
            <person name="Pickel B."/>
            <person name="Atanasova L."/>
            <person name="Karlsson M."/>
            <person name="Huettel B."/>
            <person name="Barry K.W."/>
            <person name="Haridas S."/>
            <person name="Chen C."/>
            <person name="Bauer D."/>
            <person name="Andreopoulos W."/>
            <person name="Pangilinan J."/>
            <person name="LaButti K."/>
            <person name="Riley R."/>
            <person name="Lipzen A."/>
            <person name="Clum A."/>
            <person name="Drula E."/>
            <person name="Henrissat B."/>
            <person name="Kohler A."/>
            <person name="Grigoriev I.V."/>
            <person name="Martin F.M."/>
            <person name="Hacquard S."/>
        </authorList>
    </citation>
    <scope>NUCLEOTIDE SEQUENCE</scope>
    <source>
        <strain evidence="2">FSSC 5 MPI-SDFR-AT-0091</strain>
    </source>
</reference>
<accession>A0A9P9HDA2</accession>
<dbReference type="SUPFAM" id="SSF53474">
    <property type="entry name" value="alpha/beta-Hydrolases"/>
    <property type="match status" value="1"/>
</dbReference>
<gene>
    <name evidence="2" type="ORF">B0J15DRAFT_549508</name>
</gene>
<dbReference type="OrthoDB" id="2851338at2759"/>
<evidence type="ECO:0000313" key="3">
    <source>
        <dbReference type="Proteomes" id="UP000736672"/>
    </source>
</evidence>
<dbReference type="PANTHER" id="PTHR43194:SF2">
    <property type="entry name" value="PEROXISOMAL MEMBRANE PROTEIN LPX1"/>
    <property type="match status" value="1"/>
</dbReference>
<dbReference type="Gene3D" id="3.40.50.1820">
    <property type="entry name" value="alpha/beta hydrolase"/>
    <property type="match status" value="1"/>
</dbReference>